<dbReference type="InterPro" id="IPR006047">
    <property type="entry name" value="GH13_cat_dom"/>
</dbReference>
<dbReference type="Gene3D" id="3.90.400.10">
    <property type="entry name" value="Oligo-1,6-glucosidase, Domain 2"/>
    <property type="match status" value="1"/>
</dbReference>
<reference evidence="5 6" key="1">
    <citation type="submission" date="2023-09" db="EMBL/GenBank/DDBJ databases">
        <authorList>
            <person name="Rey-Velasco X."/>
        </authorList>
    </citation>
    <scope>NUCLEOTIDE SEQUENCE [LARGE SCALE GENOMIC DNA]</scope>
    <source>
        <strain evidence="5 6">P117</strain>
    </source>
</reference>
<dbReference type="PIRSF" id="PIRSF003059">
    <property type="entry name" value="Sucrose_phosphorylase"/>
    <property type="match status" value="1"/>
</dbReference>
<dbReference type="EMBL" id="JAVRHX010000006">
    <property type="protein sequence ID" value="MDT0596376.1"/>
    <property type="molecule type" value="Genomic_DNA"/>
</dbReference>
<dbReference type="PANTHER" id="PTHR38784:SF1">
    <property type="entry name" value="SUCROSE PHOSPHORYLASE"/>
    <property type="match status" value="1"/>
</dbReference>
<dbReference type="InterPro" id="IPR045857">
    <property type="entry name" value="O16G_dom_2"/>
</dbReference>
<dbReference type="NCBIfam" id="TIGR03852">
    <property type="entry name" value="sucrose_gtfA"/>
    <property type="match status" value="1"/>
</dbReference>
<keyword evidence="2 5" id="KW-0328">Glycosyltransferase</keyword>
<evidence type="ECO:0000256" key="1">
    <source>
        <dbReference type="ARBA" id="ARBA00008452"/>
    </source>
</evidence>
<keyword evidence="3 5" id="KW-0808">Transferase</keyword>
<dbReference type="CDD" id="cd11355">
    <property type="entry name" value="AmyAc_Sucrose_phosphorylase"/>
    <property type="match status" value="1"/>
</dbReference>
<protein>
    <submittedName>
        <fullName evidence="5">Sucrose phosphorylase</fullName>
        <ecNumber evidence="5">2.4.1.7</ecNumber>
    </submittedName>
</protein>
<dbReference type="RefSeq" id="WP_311369898.1">
    <property type="nucleotide sequence ID" value="NZ_JAVRHX010000006.1"/>
</dbReference>
<evidence type="ECO:0000256" key="2">
    <source>
        <dbReference type="ARBA" id="ARBA00022676"/>
    </source>
</evidence>
<comment type="caution">
    <text evidence="5">The sequence shown here is derived from an EMBL/GenBank/DDBJ whole genome shotgun (WGS) entry which is preliminary data.</text>
</comment>
<dbReference type="Gene3D" id="3.20.20.80">
    <property type="entry name" value="Glycosidases"/>
    <property type="match status" value="1"/>
</dbReference>
<dbReference type="EC" id="2.4.1.7" evidence="5"/>
<gene>
    <name evidence="5" type="primary">gtfA</name>
    <name evidence="5" type="ORF">RM552_16090</name>
</gene>
<dbReference type="InterPro" id="IPR017853">
    <property type="entry name" value="GH"/>
</dbReference>
<dbReference type="SUPFAM" id="SSF51445">
    <property type="entry name" value="(Trans)glycosidases"/>
    <property type="match status" value="1"/>
</dbReference>
<proteinExistence type="inferred from homology"/>
<evidence type="ECO:0000259" key="4">
    <source>
        <dbReference type="SMART" id="SM00642"/>
    </source>
</evidence>
<sequence length="495" mass="56059">MLAKNNVQLITYVDRFGGSTLDELNTLLTKDLKGLFGGVHLLPFYYPIDGADAGFDPIDHTSVDNRLGRWADISQMGEKLEIMADMIVNHMSAQSKPFTDVLAHGKASQYWPLFLTRDSVFDDENSPDIDKVFRPRPTKFFSDFTLKDGTEVPFWTTFTSNQIDIDVESKQGKDYLESILTVFSQNNIKLIRLDAAGYAIKKAGTNCFMLEQTFEFIQALSERASELGLECLVEIHSHYQTQIEIAKRCDAVYDFALPPLILHTLFTRDASALKKWLAISPRNCYTVLDTHDGIGIVDVGASDGKPGLLNNDEIDNLVETIHQNSLGESRKATGNAASNVDLYQVNCTFYDSLGRDDMSYLVARAIQFFCPGIPQVYYAGFLACENDIELLKKTKVGRDINRPYINKEEFDRRLKFPIVKALTSLIRFRNNDVFTGDFICSANNNSLIMRWTKETDHAQLTVDLENLDAKIELNQNNKIQYMQLSSLMRSFENKV</sequence>
<dbReference type="PANTHER" id="PTHR38784">
    <property type="entry name" value="SUCROSE PHOSPHORYLASE"/>
    <property type="match status" value="1"/>
</dbReference>
<evidence type="ECO:0000313" key="6">
    <source>
        <dbReference type="Proteomes" id="UP001253545"/>
    </source>
</evidence>
<name>A0ABU2ZVG9_9ALTE</name>
<keyword evidence="6" id="KW-1185">Reference proteome</keyword>
<organism evidence="5 6">
    <name type="scientific">Glaciecola petra</name>
    <dbReference type="NCBI Taxonomy" id="3075602"/>
    <lineage>
        <taxon>Bacteria</taxon>
        <taxon>Pseudomonadati</taxon>
        <taxon>Pseudomonadota</taxon>
        <taxon>Gammaproteobacteria</taxon>
        <taxon>Alteromonadales</taxon>
        <taxon>Alteromonadaceae</taxon>
        <taxon>Glaciecola</taxon>
    </lineage>
</organism>
<evidence type="ECO:0000256" key="3">
    <source>
        <dbReference type="ARBA" id="ARBA00022679"/>
    </source>
</evidence>
<dbReference type="InterPro" id="IPR016377">
    <property type="entry name" value="Sucrose_GGa_phosphorylase-rel"/>
</dbReference>
<accession>A0ABU2ZVG9</accession>
<dbReference type="Proteomes" id="UP001253545">
    <property type="component" value="Unassembled WGS sequence"/>
</dbReference>
<feature type="domain" description="Glycosyl hydrolase family 13 catalytic" evidence="4">
    <location>
        <begin position="10"/>
        <end position="429"/>
    </location>
</feature>
<dbReference type="InterPro" id="IPR022527">
    <property type="entry name" value="Sucrose_phospho"/>
</dbReference>
<dbReference type="SMART" id="SM00642">
    <property type="entry name" value="Aamy"/>
    <property type="match status" value="1"/>
</dbReference>
<evidence type="ECO:0000313" key="5">
    <source>
        <dbReference type="EMBL" id="MDT0596376.1"/>
    </source>
</evidence>
<dbReference type="GO" id="GO:0009018">
    <property type="term" value="F:sucrose phosphorylase activity"/>
    <property type="evidence" value="ECO:0007669"/>
    <property type="project" value="UniProtKB-EC"/>
</dbReference>
<comment type="similarity">
    <text evidence="1">Belongs to the glycosyl hydrolase 13 family. Sucrose phosphorylase subfamily.</text>
</comment>
<dbReference type="Pfam" id="PF00128">
    <property type="entry name" value="Alpha-amylase"/>
    <property type="match status" value="1"/>
</dbReference>